<protein>
    <submittedName>
        <fullName evidence="1">Uncharacterized protein</fullName>
    </submittedName>
</protein>
<gene>
    <name evidence="1" type="ORF">ACFS25_29305</name>
</gene>
<dbReference type="RefSeq" id="WP_381508398.1">
    <property type="nucleotide sequence ID" value="NZ_JBHUOM010000048.1"/>
</dbReference>
<reference evidence="2" key="1">
    <citation type="journal article" date="2019" name="Int. J. Syst. Evol. Microbiol.">
        <title>The Global Catalogue of Microorganisms (GCM) 10K type strain sequencing project: providing services to taxonomists for standard genome sequencing and annotation.</title>
        <authorList>
            <consortium name="The Broad Institute Genomics Platform"/>
            <consortium name="The Broad Institute Genome Sequencing Center for Infectious Disease"/>
            <person name="Wu L."/>
            <person name="Ma J."/>
        </authorList>
    </citation>
    <scope>NUCLEOTIDE SEQUENCE [LARGE SCALE GENOMIC DNA]</scope>
    <source>
        <strain evidence="2">KCTC 52490</strain>
    </source>
</reference>
<keyword evidence="2" id="KW-1185">Reference proteome</keyword>
<dbReference type="EMBL" id="JBHUOM010000048">
    <property type="protein sequence ID" value="MFD2937899.1"/>
    <property type="molecule type" value="Genomic_DNA"/>
</dbReference>
<name>A0ABW6AQV8_9BACT</name>
<evidence type="ECO:0000313" key="2">
    <source>
        <dbReference type="Proteomes" id="UP001597512"/>
    </source>
</evidence>
<sequence length="115" mass="13095">MEKLYIFCLCIGLSIAAQGQNVNVVDPVRASIIDWIPTPPNTILPPYRLSAQGDTLDLEKLDSAFALMSNTGSIISEAHRYVKRDDMPIILKYSQYRAMIRRIERLEKGQKNNRD</sequence>
<evidence type="ECO:0000313" key="1">
    <source>
        <dbReference type="EMBL" id="MFD2937899.1"/>
    </source>
</evidence>
<organism evidence="1 2">
    <name type="scientific">Spirosoma flavum</name>
    <dbReference type="NCBI Taxonomy" id="2048557"/>
    <lineage>
        <taxon>Bacteria</taxon>
        <taxon>Pseudomonadati</taxon>
        <taxon>Bacteroidota</taxon>
        <taxon>Cytophagia</taxon>
        <taxon>Cytophagales</taxon>
        <taxon>Cytophagaceae</taxon>
        <taxon>Spirosoma</taxon>
    </lineage>
</organism>
<accession>A0ABW6AQV8</accession>
<proteinExistence type="predicted"/>
<dbReference type="Proteomes" id="UP001597512">
    <property type="component" value="Unassembled WGS sequence"/>
</dbReference>
<comment type="caution">
    <text evidence="1">The sequence shown here is derived from an EMBL/GenBank/DDBJ whole genome shotgun (WGS) entry which is preliminary data.</text>
</comment>